<evidence type="ECO:0000256" key="21">
    <source>
        <dbReference type="ARBA" id="ARBA00042597"/>
    </source>
</evidence>
<dbReference type="Pfam" id="PF00433">
    <property type="entry name" value="Pkinase_C"/>
    <property type="match status" value="1"/>
</dbReference>
<keyword evidence="11" id="KW-0418">Kinase</keyword>
<evidence type="ECO:0000256" key="1">
    <source>
        <dbReference type="ARBA" id="ARBA00004141"/>
    </source>
</evidence>
<sequence>MEKNRRDTGNFDKEFTKMAVELTPTDKLFIMNLDQNEFQGFSYTNPEFVIQRAGCRMKVCNRGVQMLLTTAGAFVAFSLMTIAVGTDYWLYSRGVCRTKSVNDNDTNRKNEEVLTHSGLWRQCCMEGLFQGVCKNIDHFPEDADYEQDAAEYLLRAVRASSLFPILSVGLLFIGGVCVAASEFYKSRHNVILSAGIFFVSAGLSNIIGIIVYISSNAGDPNQSESKRSHWYGWSFYCGALSFIIAETVGVLTVHLFIDTHRVLRARSHRTLQTSTHSLQHRRSSSYRSRYRWRQAQNRSSDSRSREPSLARHGNDLGLYALGRGLPPTAAHALAHNTLSAGRGFAHFHNAVIANNSFANPHVFTTQNSLKSERELSHIQNSLSTEKGFAFTNAHGQNSVKPENGVALSQSYKLNSINLSKSPVHSQNSGNDNSSVQNSVKEPSYMSKSSTASRRTTPV</sequence>
<evidence type="ECO:0000256" key="14">
    <source>
        <dbReference type="ARBA" id="ARBA00022882"/>
    </source>
</evidence>
<keyword evidence="4" id="KW-0723">Serine/threonine-protein kinase</keyword>
<feature type="region of interest" description="Disordered" evidence="24">
    <location>
        <begin position="273"/>
        <end position="310"/>
    </location>
</feature>
<dbReference type="InterPro" id="IPR004031">
    <property type="entry name" value="PMP22/EMP/MP20/Claudin"/>
</dbReference>
<comment type="subcellular location">
    <subcellularLocation>
        <location evidence="1 23">Membrane</location>
        <topology evidence="1 23">Multi-pass membrane protein</topology>
    </subcellularLocation>
</comment>
<feature type="transmembrane region" description="Helical" evidence="23">
    <location>
        <begin position="233"/>
        <end position="257"/>
    </location>
</feature>
<feature type="transmembrane region" description="Helical" evidence="23">
    <location>
        <begin position="191"/>
        <end position="213"/>
    </location>
</feature>
<dbReference type="GO" id="GO:0051968">
    <property type="term" value="P:positive regulation of synaptic transmission, glutamatergic"/>
    <property type="evidence" value="ECO:0007669"/>
    <property type="project" value="TreeGrafter"/>
</dbReference>
<feature type="region of interest" description="Disordered" evidence="24">
    <location>
        <begin position="419"/>
        <end position="458"/>
    </location>
</feature>
<keyword evidence="6 23" id="KW-0109">Calcium transport</keyword>
<keyword evidence="10" id="KW-0547">Nucleotide-binding</keyword>
<dbReference type="GO" id="GO:0099590">
    <property type="term" value="P:neurotransmitter receptor internalization"/>
    <property type="evidence" value="ECO:0007669"/>
    <property type="project" value="TreeGrafter"/>
</dbReference>
<keyword evidence="3 23" id="KW-0813">Transport</keyword>
<evidence type="ECO:0000256" key="24">
    <source>
        <dbReference type="SAM" id="MobiDB-lite"/>
    </source>
</evidence>
<evidence type="ECO:0000256" key="22">
    <source>
        <dbReference type="ARBA" id="ARBA00046938"/>
    </source>
</evidence>
<feature type="compositionally biased region" description="Basic and acidic residues" evidence="24">
    <location>
        <begin position="300"/>
        <end position="310"/>
    </location>
</feature>
<evidence type="ECO:0000256" key="6">
    <source>
        <dbReference type="ARBA" id="ARBA00022568"/>
    </source>
</evidence>
<evidence type="ECO:0000256" key="20">
    <source>
        <dbReference type="ARBA" id="ARBA00042269"/>
    </source>
</evidence>
<evidence type="ECO:0000256" key="3">
    <source>
        <dbReference type="ARBA" id="ARBA00022448"/>
    </source>
</evidence>
<keyword evidence="12 23" id="KW-0106">Calcium</keyword>
<dbReference type="InterPro" id="IPR008368">
    <property type="entry name" value="VDCC_gsu"/>
</dbReference>
<evidence type="ECO:0000256" key="16">
    <source>
        <dbReference type="ARBA" id="ARBA00023065"/>
    </source>
</evidence>
<proteinExistence type="inferred from homology"/>
<dbReference type="GO" id="GO:0004674">
    <property type="term" value="F:protein serine/threonine kinase activity"/>
    <property type="evidence" value="ECO:0007669"/>
    <property type="project" value="UniProtKB-KW"/>
</dbReference>
<dbReference type="GO" id="GO:0098839">
    <property type="term" value="C:postsynaptic density membrane"/>
    <property type="evidence" value="ECO:0007669"/>
    <property type="project" value="TreeGrafter"/>
</dbReference>
<feature type="compositionally biased region" description="Basic residues" evidence="24">
    <location>
        <begin position="278"/>
        <end position="292"/>
    </location>
</feature>
<name>A0A7J6DI74_9TELE</name>
<evidence type="ECO:0000256" key="15">
    <source>
        <dbReference type="ARBA" id="ARBA00022989"/>
    </source>
</evidence>
<dbReference type="GO" id="GO:0098943">
    <property type="term" value="P:neurotransmitter receptor transport, postsynaptic endosome to lysosome"/>
    <property type="evidence" value="ECO:0007669"/>
    <property type="project" value="TreeGrafter"/>
</dbReference>
<comment type="caution">
    <text evidence="26">The sequence shown here is derived from an EMBL/GenBank/DDBJ whole genome shotgun (WGS) entry which is preliminary data.</text>
</comment>
<comment type="subunit">
    <text evidence="22">The L-type calcium channel is composed of five subunits: alpha-1, alpha-2/delta, beta and gamma. Acts as an auxiliary subunit for AMPA-selective glutamate receptors (AMPARs). Found in a complex with GRIA1, GRIA2, GRIA3, GRIA4, CNIH2, CNIH3, CACNG2, CACNG4, CACNG5, CACNG7 and CACNG8. Interacts with AP4M1 and GRIA1; associates GRIA1 with the adaptor protein complex 4 (AP-4) to target GRIA1 to the somatodendritic compartment of neurons.</text>
</comment>
<feature type="transmembrane region" description="Helical" evidence="23">
    <location>
        <begin position="162"/>
        <end position="184"/>
    </location>
</feature>
<dbReference type="EMBL" id="JAAMOB010000001">
    <property type="protein sequence ID" value="KAF4119033.1"/>
    <property type="molecule type" value="Genomic_DNA"/>
</dbReference>
<evidence type="ECO:0000256" key="13">
    <source>
        <dbReference type="ARBA" id="ARBA00022840"/>
    </source>
</evidence>
<keyword evidence="18 23" id="KW-0407">Ion channel</keyword>
<dbReference type="GO" id="GO:0005524">
    <property type="term" value="F:ATP binding"/>
    <property type="evidence" value="ECO:0007669"/>
    <property type="project" value="UniProtKB-KW"/>
</dbReference>
<dbReference type="InterPro" id="IPR051072">
    <property type="entry name" value="CACNG_subunit"/>
</dbReference>
<dbReference type="PRINTS" id="PR01792">
    <property type="entry name" value="VDCCGAMMA"/>
</dbReference>
<dbReference type="GO" id="GO:0016247">
    <property type="term" value="F:channel regulator activity"/>
    <property type="evidence" value="ECO:0007669"/>
    <property type="project" value="TreeGrafter"/>
</dbReference>
<dbReference type="Proteomes" id="UP000579812">
    <property type="component" value="Unassembled WGS sequence"/>
</dbReference>
<evidence type="ECO:0000256" key="9">
    <source>
        <dbReference type="ARBA" id="ARBA00022692"/>
    </source>
</evidence>
<dbReference type="FunFam" id="1.20.140.150:FF:000002">
    <property type="entry name" value="Voltage-dependent calcium channel gamma-2 subunit"/>
    <property type="match status" value="1"/>
</dbReference>
<feature type="domain" description="AGC-kinase C-terminal" evidence="25">
    <location>
        <begin position="1"/>
        <end position="53"/>
    </location>
</feature>
<evidence type="ECO:0000313" key="27">
    <source>
        <dbReference type="Proteomes" id="UP000579812"/>
    </source>
</evidence>
<evidence type="ECO:0000256" key="23">
    <source>
        <dbReference type="RuleBase" id="RU363085"/>
    </source>
</evidence>
<dbReference type="PANTHER" id="PTHR12107">
    <property type="entry name" value="VOLTAGE-DEPENDENT CALCIUM CHANNEL GAMMA SUBUNIT"/>
    <property type="match status" value="1"/>
</dbReference>
<evidence type="ECO:0000256" key="8">
    <source>
        <dbReference type="ARBA" id="ARBA00022679"/>
    </source>
</evidence>
<keyword evidence="17 23" id="KW-0472">Membrane</keyword>
<comment type="similarity">
    <text evidence="2 23">Belongs to the PMP-22/EMP/MP20 family. CACNG subfamily.</text>
</comment>
<evidence type="ECO:0000313" key="26">
    <source>
        <dbReference type="EMBL" id="KAF4119033.1"/>
    </source>
</evidence>
<evidence type="ECO:0000256" key="4">
    <source>
        <dbReference type="ARBA" id="ARBA00022527"/>
    </source>
</evidence>
<dbReference type="Gene3D" id="3.30.200.20">
    <property type="entry name" value="Phosphorylase Kinase, domain 1"/>
    <property type="match status" value="1"/>
</dbReference>
<dbReference type="PROSITE" id="PS51285">
    <property type="entry name" value="AGC_KINASE_CTER"/>
    <property type="match status" value="1"/>
</dbReference>
<gene>
    <name evidence="26" type="ORF">G5714_001084</name>
</gene>
<evidence type="ECO:0000256" key="11">
    <source>
        <dbReference type="ARBA" id="ARBA00022777"/>
    </source>
</evidence>
<evidence type="ECO:0000259" key="25">
    <source>
        <dbReference type="PROSITE" id="PS51285"/>
    </source>
</evidence>
<evidence type="ECO:0000256" key="12">
    <source>
        <dbReference type="ARBA" id="ARBA00022837"/>
    </source>
</evidence>
<evidence type="ECO:0000256" key="17">
    <source>
        <dbReference type="ARBA" id="ARBA00023136"/>
    </source>
</evidence>
<dbReference type="AlphaFoldDB" id="A0A7J6DI74"/>
<feature type="transmembrane region" description="Helical" evidence="23">
    <location>
        <begin position="66"/>
        <end position="91"/>
    </location>
</feature>
<dbReference type="InterPro" id="IPR000961">
    <property type="entry name" value="AGC-kinase_C"/>
</dbReference>
<evidence type="ECO:0000256" key="19">
    <source>
        <dbReference type="ARBA" id="ARBA00039975"/>
    </source>
</evidence>
<keyword evidence="16 23" id="KW-0406">Ion transport</keyword>
<keyword evidence="7 23" id="KW-0107">Calcium channel</keyword>
<dbReference type="PANTHER" id="PTHR12107:SF5">
    <property type="entry name" value="VOLTAGE-DEPENDENT CALCIUM CHANNEL GAMMA-3 SUBUNIT"/>
    <property type="match status" value="1"/>
</dbReference>
<dbReference type="Pfam" id="PF00822">
    <property type="entry name" value="PMP22_Claudin"/>
    <property type="match status" value="1"/>
</dbReference>
<reference evidence="26 27" key="1">
    <citation type="submission" date="2020-04" db="EMBL/GenBank/DDBJ databases">
        <title>Chromosome-level genome assembly of a cyprinid fish Onychostoma macrolepis by integration of Nanopore Sequencing, Bionano and Hi-C technology.</title>
        <authorList>
            <person name="Wang D."/>
        </authorList>
    </citation>
    <scope>NUCLEOTIDE SEQUENCE [LARGE SCALE GENOMIC DNA]</scope>
    <source>
        <strain evidence="26">SWU-2019</strain>
        <tissue evidence="26">Muscle</tissue>
    </source>
</reference>
<keyword evidence="8" id="KW-0808">Transferase</keyword>
<keyword evidence="9 23" id="KW-0812">Transmembrane</keyword>
<accession>A0A7J6DI74</accession>
<dbReference type="GO" id="GO:0032281">
    <property type="term" value="C:AMPA glutamate receptor complex"/>
    <property type="evidence" value="ECO:0007669"/>
    <property type="project" value="TreeGrafter"/>
</dbReference>
<keyword evidence="5" id="KW-0597">Phosphoprotein</keyword>
<dbReference type="GO" id="GO:0019226">
    <property type="term" value="P:transmission of nerve impulse"/>
    <property type="evidence" value="ECO:0007669"/>
    <property type="project" value="TreeGrafter"/>
</dbReference>
<dbReference type="Gene3D" id="1.20.140.150">
    <property type="match status" value="1"/>
</dbReference>
<evidence type="ECO:0000256" key="2">
    <source>
        <dbReference type="ARBA" id="ARBA00007111"/>
    </source>
</evidence>
<keyword evidence="14 23" id="KW-0851">Voltage-gated channel</keyword>
<dbReference type="InterPro" id="IPR017892">
    <property type="entry name" value="Pkinase_C"/>
</dbReference>
<keyword evidence="15 23" id="KW-1133">Transmembrane helix</keyword>
<keyword evidence="27" id="KW-1185">Reference proteome</keyword>
<evidence type="ECO:0000256" key="10">
    <source>
        <dbReference type="ARBA" id="ARBA00022741"/>
    </source>
</evidence>
<evidence type="ECO:0000256" key="5">
    <source>
        <dbReference type="ARBA" id="ARBA00022553"/>
    </source>
</evidence>
<evidence type="ECO:0000256" key="18">
    <source>
        <dbReference type="ARBA" id="ARBA00023303"/>
    </source>
</evidence>
<dbReference type="GO" id="GO:0005245">
    <property type="term" value="F:voltage-gated calcium channel activity"/>
    <property type="evidence" value="ECO:0007669"/>
    <property type="project" value="TreeGrafter"/>
</dbReference>
<protein>
    <recommendedName>
        <fullName evidence="19">Voltage-dependent calcium channel gamma-3 subunit</fullName>
    </recommendedName>
    <alternativeName>
        <fullName evidence="20">Neuronal voltage-gated calcium channel gamma-3 subunit</fullName>
    </alternativeName>
    <alternativeName>
        <fullName evidence="21">Transmembrane AMPAR regulatory protein gamma-3</fullName>
    </alternativeName>
</protein>
<keyword evidence="13" id="KW-0067">ATP-binding</keyword>
<organism evidence="26 27">
    <name type="scientific">Onychostoma macrolepis</name>
    <dbReference type="NCBI Taxonomy" id="369639"/>
    <lineage>
        <taxon>Eukaryota</taxon>
        <taxon>Metazoa</taxon>
        <taxon>Chordata</taxon>
        <taxon>Craniata</taxon>
        <taxon>Vertebrata</taxon>
        <taxon>Euteleostomi</taxon>
        <taxon>Actinopterygii</taxon>
        <taxon>Neopterygii</taxon>
        <taxon>Teleostei</taxon>
        <taxon>Ostariophysi</taxon>
        <taxon>Cypriniformes</taxon>
        <taxon>Cyprinidae</taxon>
        <taxon>Acrossocheilinae</taxon>
        <taxon>Onychostoma</taxon>
    </lineage>
</organism>
<dbReference type="GO" id="GO:0098970">
    <property type="term" value="P:postsynaptic neurotransmitter receptor diffusion trapping"/>
    <property type="evidence" value="ECO:0007669"/>
    <property type="project" value="TreeGrafter"/>
</dbReference>
<evidence type="ECO:0000256" key="7">
    <source>
        <dbReference type="ARBA" id="ARBA00022673"/>
    </source>
</evidence>